<dbReference type="Pfam" id="PF16703">
    <property type="entry name" value="DUF5064"/>
    <property type="match status" value="1"/>
</dbReference>
<dbReference type="AlphaFoldDB" id="A0A2Z4RDD7"/>
<organism evidence="1 2">
    <name type="scientific">Pseudomonas putida</name>
    <name type="common">Arthrobacter siderocapsulatus</name>
    <dbReference type="NCBI Taxonomy" id="303"/>
    <lineage>
        <taxon>Bacteria</taxon>
        <taxon>Pseudomonadati</taxon>
        <taxon>Pseudomonadota</taxon>
        <taxon>Gammaproteobacteria</taxon>
        <taxon>Pseudomonadales</taxon>
        <taxon>Pseudomonadaceae</taxon>
        <taxon>Pseudomonas</taxon>
    </lineage>
</organism>
<gene>
    <name evidence="1" type="ORF">DKY63_02905</name>
</gene>
<dbReference type="Proteomes" id="UP000250299">
    <property type="component" value="Chromosome"/>
</dbReference>
<reference evidence="1 2" key="1">
    <citation type="submission" date="2018-05" db="EMBL/GenBank/DDBJ databases">
        <title>Whole genome sequence of Pseudomonas putida JBC17.</title>
        <authorList>
            <person name="Lee Y.H."/>
            <person name="David K."/>
        </authorList>
    </citation>
    <scope>NUCLEOTIDE SEQUENCE [LARGE SCALE GENOMIC DNA]</scope>
    <source>
        <strain evidence="1 2">JBC17</strain>
    </source>
</reference>
<sequence>MAMFEPGHLHIERHALNDKDVSYNIHLNYEINQDPKQGKGMLFRMHGSIQGKDMDEKFFLPKEEAYNFARNVTQIAEKYGIPKSMSNIGSMHKHYDLMFEDIRAQLNMKSGDTVNIEHFE</sequence>
<dbReference type="RefSeq" id="WP_110962734.1">
    <property type="nucleotide sequence ID" value="NZ_CP029693.1"/>
</dbReference>
<protein>
    <submittedName>
        <fullName evidence="1">DUF5064 family protein</fullName>
    </submittedName>
</protein>
<dbReference type="OrthoDB" id="6941547at2"/>
<dbReference type="InterPro" id="IPR032024">
    <property type="entry name" value="DUF5064"/>
</dbReference>
<proteinExistence type="predicted"/>
<evidence type="ECO:0000313" key="2">
    <source>
        <dbReference type="Proteomes" id="UP000250299"/>
    </source>
</evidence>
<dbReference type="EMBL" id="CP029693">
    <property type="protein sequence ID" value="AWY38916.1"/>
    <property type="molecule type" value="Genomic_DNA"/>
</dbReference>
<name>A0A2Z4RDD7_PSEPU</name>
<evidence type="ECO:0000313" key="1">
    <source>
        <dbReference type="EMBL" id="AWY38916.1"/>
    </source>
</evidence>
<accession>A0A2Z4RDD7</accession>
<dbReference type="Gene3D" id="3.30.160.370">
    <property type="entry name" value="Domain of unknown function DUF5064"/>
    <property type="match status" value="1"/>
</dbReference>